<dbReference type="InterPro" id="IPR028259">
    <property type="entry name" value="AP2-like_int_N"/>
</dbReference>
<dbReference type="EMBL" id="JAIULA010000001">
    <property type="protein sequence ID" value="MCP0885882.1"/>
    <property type="molecule type" value="Genomic_DNA"/>
</dbReference>
<evidence type="ECO:0000313" key="6">
    <source>
        <dbReference type="EMBL" id="MCP0885882.1"/>
    </source>
</evidence>
<dbReference type="GO" id="GO:0015074">
    <property type="term" value="P:DNA integration"/>
    <property type="evidence" value="ECO:0007669"/>
    <property type="project" value="UniProtKB-KW"/>
</dbReference>
<feature type="domain" description="Tyr recombinase" evidence="5">
    <location>
        <begin position="175"/>
        <end position="378"/>
    </location>
</feature>
<dbReference type="PANTHER" id="PTHR30349:SF64">
    <property type="entry name" value="PROPHAGE INTEGRASE INTD-RELATED"/>
    <property type="match status" value="1"/>
</dbReference>
<keyword evidence="7" id="KW-1185">Reference proteome</keyword>
<keyword evidence="2" id="KW-0229">DNA integration</keyword>
<dbReference type="Gene3D" id="1.10.443.10">
    <property type="entry name" value="Intergrase catalytic core"/>
    <property type="match status" value="1"/>
</dbReference>
<evidence type="ECO:0000256" key="2">
    <source>
        <dbReference type="ARBA" id="ARBA00022908"/>
    </source>
</evidence>
<keyword evidence="3" id="KW-0238">DNA-binding</keyword>
<dbReference type="GO" id="GO:0006310">
    <property type="term" value="P:DNA recombination"/>
    <property type="evidence" value="ECO:0007669"/>
    <property type="project" value="UniProtKB-KW"/>
</dbReference>
<evidence type="ECO:0000256" key="3">
    <source>
        <dbReference type="ARBA" id="ARBA00023125"/>
    </source>
</evidence>
<dbReference type="PROSITE" id="PS51898">
    <property type="entry name" value="TYR_RECOMBINASE"/>
    <property type="match status" value="1"/>
</dbReference>
<sequence>MATFKSYKNKRTGKTKYMFKAYLGINQATGKRVETTRRGFSTKKEAKLTLDQLKIDFAQGKTKREDIKFDDLFEQWFETYQTTVKNTTASQIRYRYEHFFKSDIGSRYISKISPAFLQKIVNSKSKKYKNYKNLFLSVAMPLKYAYKLGAISLNPIERIIYPNTLEIGAAKRMKKEDNFYNRKELIEFLNETEKFDTKLFTFFRLLAFSGMRVGEAYALTWKDIDFKSGKLSINKTVSLNMATNKTVINAPKTKESIRDIYLDKKTISILAKWKLLQSKNMFQQGINIKQTNQLIFTNDSNRLTSSTTSVYWLRKIYKNTNVSKRITAHGFRHTHASLLFEAGASIKEVQARLGHSNSKTTLDIYTHVTKNRQTETGYKFAKYIDI</sequence>
<dbReference type="InterPro" id="IPR010998">
    <property type="entry name" value="Integrase_recombinase_N"/>
</dbReference>
<dbReference type="Proteomes" id="UP001139006">
    <property type="component" value="Unassembled WGS sequence"/>
</dbReference>
<comment type="similarity">
    <text evidence="1">Belongs to the 'phage' integrase family.</text>
</comment>
<evidence type="ECO:0000256" key="1">
    <source>
        <dbReference type="ARBA" id="ARBA00008857"/>
    </source>
</evidence>
<dbReference type="Gene3D" id="1.10.150.130">
    <property type="match status" value="1"/>
</dbReference>
<proteinExistence type="inferred from homology"/>
<dbReference type="InterPro" id="IPR013762">
    <property type="entry name" value="Integrase-like_cat_sf"/>
</dbReference>
<reference evidence="6 7" key="1">
    <citation type="journal article" date="2023" name="Int. J. Syst. Evol. Microbiol.">
        <title>Ligilactobacillus ubinensis sp. nov., a novel species isolated from the wild ferment of a durian fruit (Durio zibethinus).</title>
        <authorList>
            <person name="Heng Y.C."/>
            <person name="Menon N."/>
            <person name="Chen B."/>
            <person name="Loo B.Z.L."/>
            <person name="Wong G.W.J."/>
            <person name="Lim A.C.H."/>
            <person name="Silvaraju S."/>
            <person name="Kittelmann S."/>
        </authorList>
    </citation>
    <scope>NUCLEOTIDE SEQUENCE [LARGE SCALE GENOMIC DNA]</scope>
    <source>
        <strain evidence="6 7">WILCCON 0076</strain>
    </source>
</reference>
<dbReference type="PANTHER" id="PTHR30349">
    <property type="entry name" value="PHAGE INTEGRASE-RELATED"/>
    <property type="match status" value="1"/>
</dbReference>
<evidence type="ECO:0000256" key="4">
    <source>
        <dbReference type="ARBA" id="ARBA00023172"/>
    </source>
</evidence>
<dbReference type="Pfam" id="PF00589">
    <property type="entry name" value="Phage_integrase"/>
    <property type="match status" value="1"/>
</dbReference>
<comment type="caution">
    <text evidence="6">The sequence shown here is derived from an EMBL/GenBank/DDBJ whole genome shotgun (WGS) entry which is preliminary data.</text>
</comment>
<protein>
    <submittedName>
        <fullName evidence="6">Site-specific integrase</fullName>
    </submittedName>
</protein>
<evidence type="ECO:0000259" key="5">
    <source>
        <dbReference type="PROSITE" id="PS51898"/>
    </source>
</evidence>
<dbReference type="GO" id="GO:0003677">
    <property type="term" value="F:DNA binding"/>
    <property type="evidence" value="ECO:0007669"/>
    <property type="project" value="UniProtKB-KW"/>
</dbReference>
<evidence type="ECO:0000313" key="7">
    <source>
        <dbReference type="Proteomes" id="UP001139006"/>
    </source>
</evidence>
<dbReference type="SUPFAM" id="SSF56349">
    <property type="entry name" value="DNA breaking-rejoining enzymes"/>
    <property type="match status" value="1"/>
</dbReference>
<dbReference type="Pfam" id="PF14659">
    <property type="entry name" value="Phage_int_SAM_3"/>
    <property type="match status" value="1"/>
</dbReference>
<accession>A0A9X2JJX7</accession>
<dbReference type="Pfam" id="PF14657">
    <property type="entry name" value="Arm-DNA-bind_4"/>
    <property type="match status" value="1"/>
</dbReference>
<organism evidence="6 7">
    <name type="scientific">Ligilactobacillus ubinensis</name>
    <dbReference type="NCBI Taxonomy" id="2876789"/>
    <lineage>
        <taxon>Bacteria</taxon>
        <taxon>Bacillati</taxon>
        <taxon>Bacillota</taxon>
        <taxon>Bacilli</taxon>
        <taxon>Lactobacillales</taxon>
        <taxon>Lactobacillaceae</taxon>
        <taxon>Ligilactobacillus</taxon>
    </lineage>
</organism>
<dbReference type="AlphaFoldDB" id="A0A9X2JJX7"/>
<dbReference type="InterPro" id="IPR002104">
    <property type="entry name" value="Integrase_catalytic"/>
</dbReference>
<dbReference type="RefSeq" id="WP_253358646.1">
    <property type="nucleotide sequence ID" value="NZ_JAIULA010000001.1"/>
</dbReference>
<dbReference type="CDD" id="cd01189">
    <property type="entry name" value="INT_ICEBs1_C_like"/>
    <property type="match status" value="1"/>
</dbReference>
<dbReference type="InterPro" id="IPR011010">
    <property type="entry name" value="DNA_brk_join_enz"/>
</dbReference>
<dbReference type="InterPro" id="IPR004107">
    <property type="entry name" value="Integrase_SAM-like_N"/>
</dbReference>
<gene>
    <name evidence="6" type="ORF">LB941_00855</name>
</gene>
<dbReference type="InterPro" id="IPR050090">
    <property type="entry name" value="Tyrosine_recombinase_XerCD"/>
</dbReference>
<name>A0A9X2JJX7_9LACO</name>
<keyword evidence="4" id="KW-0233">DNA recombination</keyword>